<organism evidence="2 3">
    <name type="scientific">Heracleum sosnowskyi</name>
    <dbReference type="NCBI Taxonomy" id="360622"/>
    <lineage>
        <taxon>Eukaryota</taxon>
        <taxon>Viridiplantae</taxon>
        <taxon>Streptophyta</taxon>
        <taxon>Embryophyta</taxon>
        <taxon>Tracheophyta</taxon>
        <taxon>Spermatophyta</taxon>
        <taxon>Magnoliopsida</taxon>
        <taxon>eudicotyledons</taxon>
        <taxon>Gunneridae</taxon>
        <taxon>Pentapetalae</taxon>
        <taxon>asterids</taxon>
        <taxon>campanulids</taxon>
        <taxon>Apiales</taxon>
        <taxon>Apiaceae</taxon>
        <taxon>Apioideae</taxon>
        <taxon>apioid superclade</taxon>
        <taxon>Tordylieae</taxon>
        <taxon>Tordyliinae</taxon>
        <taxon>Heracleum</taxon>
    </lineage>
</organism>
<reference evidence="2" key="1">
    <citation type="submission" date="2023-02" db="EMBL/GenBank/DDBJ databases">
        <title>Genome of toxic invasive species Heracleum sosnowskyi carries increased number of genes despite the absence of recent whole-genome duplications.</title>
        <authorList>
            <person name="Schelkunov M."/>
            <person name="Shtratnikova V."/>
            <person name="Makarenko M."/>
            <person name="Klepikova A."/>
            <person name="Omelchenko D."/>
            <person name="Novikova G."/>
            <person name="Obukhova E."/>
            <person name="Bogdanov V."/>
            <person name="Penin A."/>
            <person name="Logacheva M."/>
        </authorList>
    </citation>
    <scope>NUCLEOTIDE SEQUENCE</scope>
    <source>
        <strain evidence="2">Hsosn_3</strain>
        <tissue evidence="2">Leaf</tissue>
    </source>
</reference>
<evidence type="ECO:0000256" key="1">
    <source>
        <dbReference type="SAM" id="MobiDB-lite"/>
    </source>
</evidence>
<gene>
    <name evidence="2" type="ORF">POM88_049274</name>
</gene>
<feature type="region of interest" description="Disordered" evidence="1">
    <location>
        <begin position="58"/>
        <end position="98"/>
    </location>
</feature>
<reference evidence="2" key="2">
    <citation type="submission" date="2023-05" db="EMBL/GenBank/DDBJ databases">
        <authorList>
            <person name="Schelkunov M.I."/>
        </authorList>
    </citation>
    <scope>NUCLEOTIDE SEQUENCE</scope>
    <source>
        <strain evidence="2">Hsosn_3</strain>
        <tissue evidence="2">Leaf</tissue>
    </source>
</reference>
<accession>A0AAD8GWS9</accession>
<feature type="compositionally biased region" description="Acidic residues" evidence="1">
    <location>
        <begin position="66"/>
        <end position="84"/>
    </location>
</feature>
<feature type="compositionally biased region" description="Basic and acidic residues" evidence="1">
    <location>
        <begin position="85"/>
        <end position="96"/>
    </location>
</feature>
<evidence type="ECO:0000313" key="3">
    <source>
        <dbReference type="Proteomes" id="UP001237642"/>
    </source>
</evidence>
<protein>
    <submittedName>
        <fullName evidence="2">Uncharacterized protein</fullName>
    </submittedName>
</protein>
<comment type="caution">
    <text evidence="2">The sequence shown here is derived from an EMBL/GenBank/DDBJ whole genome shotgun (WGS) entry which is preliminary data.</text>
</comment>
<name>A0AAD8GWS9_9APIA</name>
<evidence type="ECO:0000313" key="2">
    <source>
        <dbReference type="EMBL" id="KAK1356018.1"/>
    </source>
</evidence>
<keyword evidence="3" id="KW-1185">Reference proteome</keyword>
<dbReference type="Proteomes" id="UP001237642">
    <property type="component" value="Unassembled WGS sequence"/>
</dbReference>
<sequence>MDSNSQCLQHHHHHHHHFLLPHCPIHSSQLIKLSPNLGHFPPSSQLISFSQDANFKVSNGQQAATEDSELISEGDEQGVEADDEEIRKEAGKKEGGTIESTQAFSNHIFLRIVRGDSLPSSRHPVHFIFAR</sequence>
<dbReference type="AlphaFoldDB" id="A0AAD8GWS9"/>
<dbReference type="EMBL" id="JAUIZM010000011">
    <property type="protein sequence ID" value="KAK1356018.1"/>
    <property type="molecule type" value="Genomic_DNA"/>
</dbReference>
<proteinExistence type="predicted"/>